<gene>
    <name evidence="2" type="ORF">MM415B00764_0011</name>
</gene>
<evidence type="ECO:0000256" key="1">
    <source>
        <dbReference type="SAM" id="MobiDB-lite"/>
    </source>
</evidence>
<feature type="compositionally biased region" description="Acidic residues" evidence="1">
    <location>
        <begin position="48"/>
        <end position="60"/>
    </location>
</feature>
<name>A0A6M3IZV3_9ZZZZ</name>
<feature type="compositionally biased region" description="Basic and acidic residues" evidence="1">
    <location>
        <begin position="161"/>
        <end position="174"/>
    </location>
</feature>
<feature type="region of interest" description="Disordered" evidence="1">
    <location>
        <begin position="283"/>
        <end position="311"/>
    </location>
</feature>
<sequence>MNRDRAADTLASPGQSALDTLVSEMDTMLAEEGSESPDEGSAPSDAESTPDETASEDSAETTEPPKMSKAPSGKPSPARATVDATLAQVAELQARANEERSRAEQLEKDRRETQSYADRQRNEAQETIQQLREQNAELQRQLQAVSSRQSTHQEDDDDYFSSDRDSRQVPDIDNHPTVQKLMRENALMMERITDAENQRKTEAQRSQQQGKEAQQRQFLANTALEAAKEIFPDTPLDGLTQYQATVIQGILTAYHNGDANLGQKLWRQALAAETESRMASVRQRASKTRVISEAGTSSGADDTGLDDDFTNPDEVFKDLNWDYGSKANPQARAQRLSNLVTAADRFAKAPA</sequence>
<dbReference type="AlphaFoldDB" id="A0A6M3IZV3"/>
<proteinExistence type="predicted"/>
<feature type="region of interest" description="Disordered" evidence="1">
    <location>
        <begin position="1"/>
        <end position="177"/>
    </location>
</feature>
<evidence type="ECO:0000313" key="2">
    <source>
        <dbReference type="EMBL" id="QJA62545.1"/>
    </source>
</evidence>
<organism evidence="2">
    <name type="scientific">viral metagenome</name>
    <dbReference type="NCBI Taxonomy" id="1070528"/>
    <lineage>
        <taxon>unclassified sequences</taxon>
        <taxon>metagenomes</taxon>
        <taxon>organismal metagenomes</taxon>
    </lineage>
</organism>
<feature type="compositionally biased region" description="Basic and acidic residues" evidence="1">
    <location>
        <begin position="96"/>
        <end position="124"/>
    </location>
</feature>
<reference evidence="2" key="1">
    <citation type="submission" date="2020-03" db="EMBL/GenBank/DDBJ databases">
        <title>The deep terrestrial virosphere.</title>
        <authorList>
            <person name="Holmfeldt K."/>
            <person name="Nilsson E."/>
            <person name="Simone D."/>
            <person name="Lopez-Fernandez M."/>
            <person name="Wu X."/>
            <person name="de Brujin I."/>
            <person name="Lundin D."/>
            <person name="Andersson A."/>
            <person name="Bertilsson S."/>
            <person name="Dopson M."/>
        </authorList>
    </citation>
    <scope>NUCLEOTIDE SEQUENCE</scope>
    <source>
        <strain evidence="2">MM415B00764</strain>
    </source>
</reference>
<feature type="compositionally biased region" description="Polar residues" evidence="1">
    <location>
        <begin position="125"/>
        <end position="150"/>
    </location>
</feature>
<dbReference type="EMBL" id="MT141474">
    <property type="protein sequence ID" value="QJA62545.1"/>
    <property type="molecule type" value="Genomic_DNA"/>
</dbReference>
<protein>
    <submittedName>
        <fullName evidence="2">Uncharacterized protein</fullName>
    </submittedName>
</protein>
<accession>A0A6M3IZV3</accession>